<dbReference type="EMBL" id="LSSL01007634">
    <property type="protein sequence ID" value="OLY77840.1"/>
    <property type="molecule type" value="Genomic_DNA"/>
</dbReference>
<reference evidence="1 2" key="1">
    <citation type="journal article" date="2016" name="Mol. Biol. Evol.">
        <title>Genome-Wide Survey of Gut Fungi (Harpellales) Reveals the First Horizontally Transferred Ubiquitin Gene from a Mosquito Host.</title>
        <authorList>
            <person name="Wang Y."/>
            <person name="White M.M."/>
            <person name="Kvist S."/>
            <person name="Moncalvo J.M."/>
        </authorList>
    </citation>
    <scope>NUCLEOTIDE SEQUENCE [LARGE SCALE GENOMIC DNA]</scope>
    <source>
        <strain evidence="1 2">ALG-7-W6</strain>
    </source>
</reference>
<dbReference type="STRING" id="133383.A0A1R0GLT2"/>
<dbReference type="Proteomes" id="UP000187455">
    <property type="component" value="Unassembled WGS sequence"/>
</dbReference>
<sequence length="125" mass="14036">MDEYQAPNNLCLFSSELRRLPEQADCTNRMVAIHGEIRETERNSWNLRRGPVCFPSEQEGRSILQLAPEPQGHEIESSGVQLVGIEHSLFLPTLGPNISGDPEAAKGVDIHEASHTYLKICDMFY</sequence>
<keyword evidence="2" id="KW-1185">Reference proteome</keyword>
<comment type="caution">
    <text evidence="1">The sequence shown here is derived from an EMBL/GenBank/DDBJ whole genome shotgun (WGS) entry which is preliminary data.</text>
</comment>
<evidence type="ECO:0000313" key="1">
    <source>
        <dbReference type="EMBL" id="OLY77840.1"/>
    </source>
</evidence>
<evidence type="ECO:0000313" key="2">
    <source>
        <dbReference type="Proteomes" id="UP000187455"/>
    </source>
</evidence>
<gene>
    <name evidence="1" type="ORF">AYI68_g8125</name>
</gene>
<name>A0A1R0GLT2_9FUNG</name>
<proteinExistence type="predicted"/>
<protein>
    <submittedName>
        <fullName evidence="1">Uncharacterized protein</fullName>
    </submittedName>
</protein>
<accession>A0A1R0GLT2</accession>
<organism evidence="1 2">
    <name type="scientific">Smittium mucronatum</name>
    <dbReference type="NCBI Taxonomy" id="133383"/>
    <lineage>
        <taxon>Eukaryota</taxon>
        <taxon>Fungi</taxon>
        <taxon>Fungi incertae sedis</taxon>
        <taxon>Zoopagomycota</taxon>
        <taxon>Kickxellomycotina</taxon>
        <taxon>Harpellomycetes</taxon>
        <taxon>Harpellales</taxon>
        <taxon>Legeriomycetaceae</taxon>
        <taxon>Smittium</taxon>
    </lineage>
</organism>
<dbReference type="AlphaFoldDB" id="A0A1R0GLT2"/>